<keyword evidence="5 7" id="KW-0687">Ribonucleoprotein</keyword>
<evidence type="ECO:0000259" key="8">
    <source>
        <dbReference type="PROSITE" id="PS00651"/>
    </source>
</evidence>
<dbReference type="SUPFAM" id="SSF55658">
    <property type="entry name" value="L9 N-domain-like"/>
    <property type="match status" value="1"/>
</dbReference>
<dbReference type="SUPFAM" id="SSF55653">
    <property type="entry name" value="Ribosomal protein L9 C-domain"/>
    <property type="match status" value="1"/>
</dbReference>
<dbReference type="PROSITE" id="PS00651">
    <property type="entry name" value="RIBOSOMAL_L9"/>
    <property type="match status" value="1"/>
</dbReference>
<dbReference type="RefSeq" id="WP_085052147.1">
    <property type="nucleotide sequence ID" value="NZ_LNQR01000056.1"/>
</dbReference>
<dbReference type="InterPro" id="IPR020069">
    <property type="entry name" value="Ribosomal_bL9_C"/>
</dbReference>
<keyword evidence="2 7" id="KW-0699">rRNA-binding</keyword>
<evidence type="ECO:0000313" key="10">
    <source>
        <dbReference type="Proteomes" id="UP000060487"/>
    </source>
</evidence>
<feature type="domain" description="Ribosomal protein L9" evidence="8">
    <location>
        <begin position="16"/>
        <end position="43"/>
    </location>
</feature>
<dbReference type="Gene3D" id="3.10.430.100">
    <property type="entry name" value="Ribosomal protein L9, C-terminal domain"/>
    <property type="match status" value="1"/>
</dbReference>
<dbReference type="HAMAP" id="MF_00503">
    <property type="entry name" value="Ribosomal_bL9"/>
    <property type="match status" value="1"/>
</dbReference>
<dbReference type="InterPro" id="IPR009027">
    <property type="entry name" value="Ribosomal_bL9/RNase_H1_N"/>
</dbReference>
<dbReference type="InterPro" id="IPR036791">
    <property type="entry name" value="Ribosomal_bL9_C_sf"/>
</dbReference>
<keyword evidence="10" id="KW-1185">Reference proteome</keyword>
<accession>A0ABR5SGZ3</accession>
<comment type="similarity">
    <text evidence="1 7">Belongs to the bacterial ribosomal protein bL9 family.</text>
</comment>
<keyword evidence="4 7" id="KW-0689">Ribosomal protein</keyword>
<dbReference type="Proteomes" id="UP000060487">
    <property type="component" value="Unassembled WGS sequence"/>
</dbReference>
<evidence type="ECO:0000256" key="2">
    <source>
        <dbReference type="ARBA" id="ARBA00022730"/>
    </source>
</evidence>
<dbReference type="Pfam" id="PF01281">
    <property type="entry name" value="Ribosomal_L9_N"/>
    <property type="match status" value="1"/>
</dbReference>
<dbReference type="Gene3D" id="3.40.5.10">
    <property type="entry name" value="Ribosomal protein L9, N-terminal domain"/>
    <property type="match status" value="1"/>
</dbReference>
<name>A0ABR5SGZ3_9BACT</name>
<organism evidence="9 10">
    <name type="scientific">Candidatus Magnetominusculus xianensis</name>
    <dbReference type="NCBI Taxonomy" id="1748249"/>
    <lineage>
        <taxon>Bacteria</taxon>
        <taxon>Pseudomonadati</taxon>
        <taxon>Nitrospirota</taxon>
        <taxon>Nitrospiria</taxon>
        <taxon>Nitrospirales</taxon>
        <taxon>Nitrospiraceae</taxon>
        <taxon>Candidatus Magnetominusculus</taxon>
    </lineage>
</organism>
<dbReference type="InterPro" id="IPR036935">
    <property type="entry name" value="Ribosomal_bL9_N_sf"/>
</dbReference>
<evidence type="ECO:0000256" key="3">
    <source>
        <dbReference type="ARBA" id="ARBA00022884"/>
    </source>
</evidence>
<dbReference type="Pfam" id="PF03948">
    <property type="entry name" value="Ribosomal_L9_C"/>
    <property type="match status" value="1"/>
</dbReference>
<keyword evidence="3 7" id="KW-0694">RNA-binding</keyword>
<dbReference type="NCBIfam" id="TIGR00158">
    <property type="entry name" value="L9"/>
    <property type="match status" value="1"/>
</dbReference>
<dbReference type="InterPro" id="IPR020070">
    <property type="entry name" value="Ribosomal_bL9_N"/>
</dbReference>
<gene>
    <name evidence="7 9" type="primary">rplI</name>
    <name evidence="9" type="ORF">ASN18_1526</name>
</gene>
<evidence type="ECO:0000256" key="1">
    <source>
        <dbReference type="ARBA" id="ARBA00010605"/>
    </source>
</evidence>
<protein>
    <recommendedName>
        <fullName evidence="6 7">Large ribosomal subunit protein bL9</fullName>
    </recommendedName>
</protein>
<comment type="caution">
    <text evidence="9">The sequence shown here is derived from an EMBL/GenBank/DDBJ whole genome shotgun (WGS) entry which is preliminary data.</text>
</comment>
<reference evidence="9 10" key="1">
    <citation type="submission" date="2015-11" db="EMBL/GenBank/DDBJ databases">
        <authorList>
            <person name="Lin W."/>
        </authorList>
    </citation>
    <scope>NUCLEOTIDE SEQUENCE [LARGE SCALE GENOMIC DNA]</scope>
    <source>
        <strain evidence="9 10">HCH-1</strain>
    </source>
</reference>
<evidence type="ECO:0000256" key="6">
    <source>
        <dbReference type="ARBA" id="ARBA00035292"/>
    </source>
</evidence>
<dbReference type="PANTHER" id="PTHR21368">
    <property type="entry name" value="50S RIBOSOMAL PROTEIN L9"/>
    <property type="match status" value="1"/>
</dbReference>
<dbReference type="InterPro" id="IPR000244">
    <property type="entry name" value="Ribosomal_bL9"/>
</dbReference>
<dbReference type="GO" id="GO:0005840">
    <property type="term" value="C:ribosome"/>
    <property type="evidence" value="ECO:0007669"/>
    <property type="project" value="UniProtKB-KW"/>
</dbReference>
<evidence type="ECO:0000313" key="9">
    <source>
        <dbReference type="EMBL" id="KWT86803.1"/>
    </source>
</evidence>
<comment type="function">
    <text evidence="7">Binds to the 23S rRNA.</text>
</comment>
<dbReference type="EMBL" id="LNQR01000056">
    <property type="protein sequence ID" value="KWT86803.1"/>
    <property type="molecule type" value="Genomic_DNA"/>
</dbReference>
<evidence type="ECO:0000256" key="7">
    <source>
        <dbReference type="HAMAP-Rule" id="MF_00503"/>
    </source>
</evidence>
<proteinExistence type="inferred from homology"/>
<evidence type="ECO:0000256" key="4">
    <source>
        <dbReference type="ARBA" id="ARBA00022980"/>
    </source>
</evidence>
<dbReference type="InterPro" id="IPR020594">
    <property type="entry name" value="Ribosomal_bL9_bac/chp"/>
</dbReference>
<evidence type="ECO:0000256" key="5">
    <source>
        <dbReference type="ARBA" id="ARBA00023274"/>
    </source>
</evidence>
<sequence>MKLTKIILKEEVANLGDMGAIVNVARGYARNYLLPKNLAVEANTRNLKMLEHEKRIIAEKLKKLKVSADTMAARLSAHRIQLTAKAGEEGKLFGSITTKDISEALTAAGFDIDKKKILLDTHIKRVGEHAVKVKIHPQVHAQVIVEVTPE</sequence>